<dbReference type="Gene3D" id="3.90.400.10">
    <property type="entry name" value="Oligo-1,6-glucosidase, Domain 2"/>
    <property type="match status" value="1"/>
</dbReference>
<name>A0A482WZA6_LAOST</name>
<dbReference type="OrthoDB" id="1740265at2759"/>
<evidence type="ECO:0000259" key="4">
    <source>
        <dbReference type="SMART" id="SM00642"/>
    </source>
</evidence>
<dbReference type="GO" id="GO:0004558">
    <property type="term" value="F:alpha-1,4-glucosidase activity"/>
    <property type="evidence" value="ECO:0007669"/>
    <property type="project" value="UniProtKB-EC"/>
</dbReference>
<dbReference type="CDD" id="cd11328">
    <property type="entry name" value="AmyAc_maltase"/>
    <property type="match status" value="1"/>
</dbReference>
<dbReference type="Gene3D" id="3.20.20.80">
    <property type="entry name" value="Glycosidases"/>
    <property type="match status" value="1"/>
</dbReference>
<sequence>MRGFPAIFGVFLVLNFGTFVRAGWKGWTGDIDWWQNTIIYQIYPRSFQDSNGDGIGDLKGIESRLDHLKDTGIGTFWMSPIFKSPMADLGYDIANYTNIDPIFGNLQDFKDLMKKAKKKGLKVLNDFVPNHSSDECEWFKKSIKRIEPYTNYYIWQDAKMVNGVRTEPNNWQNLFGTGSAWEWNEGWAENSYHNFHKKQPDLNYRNEVVIAAMEDVIKFWMDLGVDGFRMDAVKYLVEDKYCRDEIMIDPTGPVTYTNMYHNMTSELPETIAIIKRWRKFIENYRQNAEDKHTRLMLAEVYADIEHTMSYYGTNEEPVAHMPFNFFPITDLTYASNASTFEAVIKRWIDNMPDGGWPNWVIGNHDNYRVASRMGDEMVDVMAMMTMLLPGTVITYQGEEIGQTNTMVRPDQYVDPNNNGPGSEINRDPQRGPFLWDGTDNAGFTAQKKPWQPINPSFWSSNLKAQKDAKYSHYQVYKRLAKLRHHATIQRGSLELHVLSPWVFSFVRRLKGEDTFIVIMNLGSEGETVAVGETIRDLPDTLSVMVPSVNSIPETGVKINSRADRNKPAQLLLLRPKSAVVLTDGVVKEDDENSQSRTQNSANIHSVPTLSILFVVATIVALFSQNS</sequence>
<dbReference type="Gene3D" id="2.60.40.1180">
    <property type="entry name" value="Golgi alpha-mannosidase II"/>
    <property type="match status" value="1"/>
</dbReference>
<feature type="domain" description="Glycosyl hydrolase family 13 catalytic" evidence="4">
    <location>
        <begin position="41"/>
        <end position="430"/>
    </location>
</feature>
<dbReference type="InParanoid" id="A0A482WZA6"/>
<gene>
    <name evidence="5" type="ORF">LSTR_LSTR014704</name>
</gene>
<dbReference type="PANTHER" id="PTHR10357">
    <property type="entry name" value="ALPHA-AMYLASE FAMILY MEMBER"/>
    <property type="match status" value="1"/>
</dbReference>
<dbReference type="SMR" id="A0A482WZA6"/>
<feature type="chain" id="PRO_5019868287" description="alpha-glucosidase" evidence="3">
    <location>
        <begin position="23"/>
        <end position="626"/>
    </location>
</feature>
<comment type="catalytic activity">
    <reaction evidence="1">
        <text>Hydrolysis of terminal, non-reducing (1-&gt;4)-linked alpha-D-glucose residues with release of alpha-D-glucose.</text>
        <dbReference type="EC" id="3.2.1.20"/>
    </reaction>
</comment>
<evidence type="ECO:0000256" key="1">
    <source>
        <dbReference type="ARBA" id="ARBA00001657"/>
    </source>
</evidence>
<comment type="caution">
    <text evidence="5">The sequence shown here is derived from an EMBL/GenBank/DDBJ whole genome shotgun (WGS) entry which is preliminary data.</text>
</comment>
<dbReference type="InterPro" id="IPR017853">
    <property type="entry name" value="GH"/>
</dbReference>
<dbReference type="InterPro" id="IPR013780">
    <property type="entry name" value="Glyco_hydro_b"/>
</dbReference>
<proteinExistence type="predicted"/>
<dbReference type="AlphaFoldDB" id="A0A482WZA6"/>
<dbReference type="Pfam" id="PF00128">
    <property type="entry name" value="Alpha-amylase"/>
    <property type="match status" value="1"/>
</dbReference>
<dbReference type="InterPro" id="IPR006047">
    <property type="entry name" value="GH13_cat_dom"/>
</dbReference>
<dbReference type="InterPro" id="IPR045857">
    <property type="entry name" value="O16G_dom_2"/>
</dbReference>
<dbReference type="SUPFAM" id="SSF51445">
    <property type="entry name" value="(Trans)glycosidases"/>
    <property type="match status" value="1"/>
</dbReference>
<evidence type="ECO:0000256" key="3">
    <source>
        <dbReference type="SAM" id="SignalP"/>
    </source>
</evidence>
<feature type="signal peptide" evidence="3">
    <location>
        <begin position="1"/>
        <end position="22"/>
    </location>
</feature>
<evidence type="ECO:0000313" key="5">
    <source>
        <dbReference type="EMBL" id="RZF38899.1"/>
    </source>
</evidence>
<dbReference type="SMART" id="SM00642">
    <property type="entry name" value="Aamy"/>
    <property type="match status" value="1"/>
</dbReference>
<dbReference type="EMBL" id="QKKF02021343">
    <property type="protein sequence ID" value="RZF38899.1"/>
    <property type="molecule type" value="Genomic_DNA"/>
</dbReference>
<dbReference type="EC" id="3.2.1.20" evidence="2"/>
<reference evidence="5 6" key="1">
    <citation type="journal article" date="2017" name="Gigascience">
        <title>Genome sequence of the small brown planthopper, Laodelphax striatellus.</title>
        <authorList>
            <person name="Zhu J."/>
            <person name="Jiang F."/>
            <person name="Wang X."/>
            <person name="Yang P."/>
            <person name="Bao Y."/>
            <person name="Zhao W."/>
            <person name="Wang W."/>
            <person name="Lu H."/>
            <person name="Wang Q."/>
            <person name="Cui N."/>
            <person name="Li J."/>
            <person name="Chen X."/>
            <person name="Luo L."/>
            <person name="Yu J."/>
            <person name="Kang L."/>
            <person name="Cui F."/>
        </authorList>
    </citation>
    <scope>NUCLEOTIDE SEQUENCE [LARGE SCALE GENOMIC DNA]</scope>
    <source>
        <strain evidence="5">Lst14</strain>
    </source>
</reference>
<evidence type="ECO:0000256" key="2">
    <source>
        <dbReference type="ARBA" id="ARBA00012741"/>
    </source>
</evidence>
<accession>A0A482WZA6</accession>
<keyword evidence="3" id="KW-0732">Signal</keyword>
<dbReference type="GO" id="GO:0005975">
    <property type="term" value="P:carbohydrate metabolic process"/>
    <property type="evidence" value="ECO:0007669"/>
    <property type="project" value="InterPro"/>
</dbReference>
<organism evidence="5 6">
    <name type="scientific">Laodelphax striatellus</name>
    <name type="common">Small brown planthopper</name>
    <name type="synonym">Delphax striatella</name>
    <dbReference type="NCBI Taxonomy" id="195883"/>
    <lineage>
        <taxon>Eukaryota</taxon>
        <taxon>Metazoa</taxon>
        <taxon>Ecdysozoa</taxon>
        <taxon>Arthropoda</taxon>
        <taxon>Hexapoda</taxon>
        <taxon>Insecta</taxon>
        <taxon>Pterygota</taxon>
        <taxon>Neoptera</taxon>
        <taxon>Paraneoptera</taxon>
        <taxon>Hemiptera</taxon>
        <taxon>Auchenorrhyncha</taxon>
        <taxon>Fulgoroidea</taxon>
        <taxon>Delphacidae</taxon>
        <taxon>Criomorphinae</taxon>
        <taxon>Laodelphax</taxon>
    </lineage>
</organism>
<keyword evidence="6" id="KW-1185">Reference proteome</keyword>
<dbReference type="STRING" id="195883.A0A482WZA6"/>
<dbReference type="PANTHER" id="PTHR10357:SF179">
    <property type="entry name" value="NEUTRAL AND BASIC AMINO ACID TRANSPORT PROTEIN RBAT"/>
    <property type="match status" value="1"/>
</dbReference>
<protein>
    <recommendedName>
        <fullName evidence="2">alpha-glucosidase</fullName>
        <ecNumber evidence="2">3.2.1.20</ecNumber>
    </recommendedName>
</protein>
<evidence type="ECO:0000313" key="6">
    <source>
        <dbReference type="Proteomes" id="UP000291343"/>
    </source>
</evidence>
<dbReference type="Proteomes" id="UP000291343">
    <property type="component" value="Unassembled WGS sequence"/>
</dbReference>